<reference evidence="3" key="1">
    <citation type="journal article" date="2014" name="Int. J. Syst. Evol. Microbiol.">
        <title>Complete genome sequence of Corynebacterium casei LMG S-19264T (=DSM 44701T), isolated from a smear-ripened cheese.</title>
        <authorList>
            <consortium name="US DOE Joint Genome Institute (JGI-PGF)"/>
            <person name="Walter F."/>
            <person name="Albersmeier A."/>
            <person name="Kalinowski J."/>
            <person name="Ruckert C."/>
        </authorList>
    </citation>
    <scope>NUCLEOTIDE SEQUENCE</scope>
    <source>
        <strain evidence="3">CGMCC 1.16067</strain>
    </source>
</reference>
<evidence type="ECO:0008006" key="5">
    <source>
        <dbReference type="Google" id="ProtNLM"/>
    </source>
</evidence>
<protein>
    <recommendedName>
        <fullName evidence="5">PucR family transcriptional regulator</fullName>
    </recommendedName>
</protein>
<evidence type="ECO:0000313" key="3">
    <source>
        <dbReference type="EMBL" id="GGF37417.1"/>
    </source>
</evidence>
<organism evidence="3 4">
    <name type="scientific">Marmoricola endophyticus</name>
    <dbReference type="NCBI Taxonomy" id="2040280"/>
    <lineage>
        <taxon>Bacteria</taxon>
        <taxon>Bacillati</taxon>
        <taxon>Actinomycetota</taxon>
        <taxon>Actinomycetes</taxon>
        <taxon>Propionibacteriales</taxon>
        <taxon>Nocardioidaceae</taxon>
        <taxon>Marmoricola</taxon>
    </lineage>
</organism>
<dbReference type="InterPro" id="IPR025751">
    <property type="entry name" value="RsbRD_N_dom"/>
</dbReference>
<accession>A0A917EZM8</accession>
<proteinExistence type="predicted"/>
<dbReference type="PANTHER" id="PTHR33744:SF1">
    <property type="entry name" value="DNA-BINDING TRANSCRIPTIONAL ACTIVATOR ADER"/>
    <property type="match status" value="1"/>
</dbReference>
<feature type="domain" description="RsbT co-antagonist protein RsbRD N-terminal" evidence="2">
    <location>
        <begin position="26"/>
        <end position="171"/>
    </location>
</feature>
<sequence length="389" mass="41833">MNNTSGVAPSMDPAVVATLREELHTVGEQVVAVVIAEVPAYRDAFLGPMGQNIEQAVRLALDGFLKLASRGADAVTDAGTPLEPVVEGAYQLGRGEARSGRTMEALLAAYRVGARVAWRSLAERAVTAGMGGEQVASFAELVFAYIDELSAASVAGHSDEAETSGRVRQRLLERLVRQVVTEGPRASVEATARRAEWALPSTVTVVLLGQGQVRSALSALGPRAIAAEEDLPGLERDDVSVLLVPDARRTSLLHALQGRSAVVGPTVEWARAAASYRRAVRTRALAPRRGVVDTDAHLVRLVLGADEEALRDLRARVLAPLDDLREASREKLVETLRAWLLCRGRRDEVAALLHVHPQTVRYRVGQLRELFGETLDDPEEVLALVVALG</sequence>
<dbReference type="PANTHER" id="PTHR33744">
    <property type="entry name" value="CARBOHYDRATE DIACID REGULATOR"/>
    <property type="match status" value="1"/>
</dbReference>
<dbReference type="InterPro" id="IPR025736">
    <property type="entry name" value="PucR_C-HTH_dom"/>
</dbReference>
<feature type="domain" description="PucR C-terminal helix-turn-helix" evidence="1">
    <location>
        <begin position="332"/>
        <end position="388"/>
    </location>
</feature>
<dbReference type="Pfam" id="PF14361">
    <property type="entry name" value="RsbRD_N"/>
    <property type="match status" value="1"/>
</dbReference>
<dbReference type="Pfam" id="PF13556">
    <property type="entry name" value="HTH_30"/>
    <property type="match status" value="1"/>
</dbReference>
<name>A0A917EZM8_9ACTN</name>
<dbReference type="RefSeq" id="WP_229660587.1">
    <property type="nucleotide sequence ID" value="NZ_BMKQ01000001.1"/>
</dbReference>
<dbReference type="EMBL" id="BMKQ01000001">
    <property type="protein sequence ID" value="GGF37417.1"/>
    <property type="molecule type" value="Genomic_DNA"/>
</dbReference>
<evidence type="ECO:0000259" key="1">
    <source>
        <dbReference type="Pfam" id="PF13556"/>
    </source>
</evidence>
<dbReference type="Gene3D" id="1.10.10.2840">
    <property type="entry name" value="PucR C-terminal helix-turn-helix domain"/>
    <property type="match status" value="1"/>
</dbReference>
<comment type="caution">
    <text evidence="3">The sequence shown here is derived from an EMBL/GenBank/DDBJ whole genome shotgun (WGS) entry which is preliminary data.</text>
</comment>
<dbReference type="InterPro" id="IPR042070">
    <property type="entry name" value="PucR_C-HTH_sf"/>
</dbReference>
<dbReference type="Proteomes" id="UP000649179">
    <property type="component" value="Unassembled WGS sequence"/>
</dbReference>
<dbReference type="AlphaFoldDB" id="A0A917EZM8"/>
<gene>
    <name evidence="3" type="ORF">GCM10011519_08690</name>
</gene>
<reference evidence="3" key="2">
    <citation type="submission" date="2020-09" db="EMBL/GenBank/DDBJ databases">
        <authorList>
            <person name="Sun Q."/>
            <person name="Zhou Y."/>
        </authorList>
    </citation>
    <scope>NUCLEOTIDE SEQUENCE</scope>
    <source>
        <strain evidence="3">CGMCC 1.16067</strain>
    </source>
</reference>
<evidence type="ECO:0000259" key="2">
    <source>
        <dbReference type="Pfam" id="PF14361"/>
    </source>
</evidence>
<keyword evidence="4" id="KW-1185">Reference proteome</keyword>
<evidence type="ECO:0000313" key="4">
    <source>
        <dbReference type="Proteomes" id="UP000649179"/>
    </source>
</evidence>
<dbReference type="InterPro" id="IPR051448">
    <property type="entry name" value="CdaR-like_regulators"/>
</dbReference>